<gene>
    <name evidence="3" type="ORF">GCM10025876_19720</name>
</gene>
<evidence type="ECO:0000313" key="4">
    <source>
        <dbReference type="Proteomes" id="UP001157125"/>
    </source>
</evidence>
<reference evidence="4" key="1">
    <citation type="journal article" date="2019" name="Int. J. Syst. Evol. Microbiol.">
        <title>The Global Catalogue of Microorganisms (GCM) 10K type strain sequencing project: providing services to taxonomists for standard genome sequencing and annotation.</title>
        <authorList>
            <consortium name="The Broad Institute Genomics Platform"/>
            <consortium name="The Broad Institute Genome Sequencing Center for Infectious Disease"/>
            <person name="Wu L."/>
            <person name="Ma J."/>
        </authorList>
    </citation>
    <scope>NUCLEOTIDE SEQUENCE [LARGE SCALE GENOMIC DNA]</scope>
    <source>
        <strain evidence="4">NBRC 112299</strain>
    </source>
</reference>
<feature type="region of interest" description="Disordered" evidence="1">
    <location>
        <begin position="232"/>
        <end position="292"/>
    </location>
</feature>
<feature type="compositionally biased region" description="Pro residues" evidence="1">
    <location>
        <begin position="258"/>
        <end position="268"/>
    </location>
</feature>
<organism evidence="3 4">
    <name type="scientific">Demequina litorisediminis</name>
    <dbReference type="NCBI Taxonomy" id="1849022"/>
    <lineage>
        <taxon>Bacteria</taxon>
        <taxon>Bacillati</taxon>
        <taxon>Actinomycetota</taxon>
        <taxon>Actinomycetes</taxon>
        <taxon>Micrococcales</taxon>
        <taxon>Demequinaceae</taxon>
        <taxon>Demequina</taxon>
    </lineage>
</organism>
<dbReference type="EMBL" id="BSUN01000001">
    <property type="protein sequence ID" value="GMA35768.1"/>
    <property type="molecule type" value="Genomic_DNA"/>
</dbReference>
<name>A0ABQ6ID38_9MICO</name>
<feature type="compositionally biased region" description="Low complexity" evidence="1">
    <location>
        <begin position="269"/>
        <end position="292"/>
    </location>
</feature>
<dbReference type="Proteomes" id="UP001157125">
    <property type="component" value="Unassembled WGS sequence"/>
</dbReference>
<sequence>MHAGTTIGRRFTLLHPVPHDIAGVERWVAEDTRLAQRVTLDALSGPHADEARRVAALTAKVRDARFPRVLSSGVHIDGDSKTTYIVTERPRGTNGASLLAEGALAPSAAATLVGEAARALEVAAADGIHHGHLRAAALTVTPAGRVLVTGLGIDDALTDGDAVASQEADAAALARLYAEAVSGGPVDDLAAADVPEGLGSAGTSLWLGVIAGEGPESLAALSRALGPADARALRAAATPRHRDAGNGLTPDLGSSAPSPEPASAPSPDAPDAAEPAASTDEPAPEPATEPTEMPVVGEETVLAASAAADEAEAQRVLADDVDLSTLAPEPATDTAAQRIPDAKQEPIAALEAIVAQQDARRAGSVWQLLLERLHRWWPRSEPITAALERARERANRPAPFNAGPLVLGVTVAAVIVIGIVAFSQLTTITEPDDYNPGTPSTPTRSSPTRPNRCRHPPTTSDRSHRTRVVTRNKRPLRSVTKPGPGPADSPLMKDTP</sequence>
<keyword evidence="2" id="KW-0812">Transmembrane</keyword>
<protein>
    <recommendedName>
        <fullName evidence="5">Protein kinase domain-containing protein</fullName>
    </recommendedName>
</protein>
<dbReference type="RefSeq" id="WP_284328181.1">
    <property type="nucleotide sequence ID" value="NZ_BSUN01000001.1"/>
</dbReference>
<feature type="transmembrane region" description="Helical" evidence="2">
    <location>
        <begin position="402"/>
        <end position="422"/>
    </location>
</feature>
<comment type="caution">
    <text evidence="3">The sequence shown here is derived from an EMBL/GenBank/DDBJ whole genome shotgun (WGS) entry which is preliminary data.</text>
</comment>
<proteinExistence type="predicted"/>
<feature type="region of interest" description="Disordered" evidence="1">
    <location>
        <begin position="429"/>
        <end position="496"/>
    </location>
</feature>
<keyword evidence="2" id="KW-1133">Transmembrane helix</keyword>
<feature type="compositionally biased region" description="Low complexity" evidence="1">
    <location>
        <begin position="438"/>
        <end position="450"/>
    </location>
</feature>
<keyword evidence="4" id="KW-1185">Reference proteome</keyword>
<evidence type="ECO:0000256" key="1">
    <source>
        <dbReference type="SAM" id="MobiDB-lite"/>
    </source>
</evidence>
<evidence type="ECO:0000256" key="2">
    <source>
        <dbReference type="SAM" id="Phobius"/>
    </source>
</evidence>
<keyword evidence="2" id="KW-0472">Membrane</keyword>
<evidence type="ECO:0000313" key="3">
    <source>
        <dbReference type="EMBL" id="GMA35768.1"/>
    </source>
</evidence>
<feature type="compositionally biased region" description="Basic residues" evidence="1">
    <location>
        <begin position="464"/>
        <end position="476"/>
    </location>
</feature>
<accession>A0ABQ6ID38</accession>
<evidence type="ECO:0008006" key="5">
    <source>
        <dbReference type="Google" id="ProtNLM"/>
    </source>
</evidence>